<keyword evidence="2" id="KW-1185">Reference proteome</keyword>
<evidence type="ECO:0000313" key="2">
    <source>
        <dbReference type="Proteomes" id="UP000759537"/>
    </source>
</evidence>
<dbReference type="AlphaFoldDB" id="A0A9P5JZP0"/>
<dbReference type="EMBL" id="WHVB01000022">
    <property type="protein sequence ID" value="KAF8471567.1"/>
    <property type="molecule type" value="Genomic_DNA"/>
</dbReference>
<reference evidence="1" key="2">
    <citation type="journal article" date="2020" name="Nat. Commun.">
        <title>Large-scale genome sequencing of mycorrhizal fungi provides insights into the early evolution of symbiotic traits.</title>
        <authorList>
            <person name="Miyauchi S."/>
            <person name="Kiss E."/>
            <person name="Kuo A."/>
            <person name="Drula E."/>
            <person name="Kohler A."/>
            <person name="Sanchez-Garcia M."/>
            <person name="Morin E."/>
            <person name="Andreopoulos B."/>
            <person name="Barry K.W."/>
            <person name="Bonito G."/>
            <person name="Buee M."/>
            <person name="Carver A."/>
            <person name="Chen C."/>
            <person name="Cichocki N."/>
            <person name="Clum A."/>
            <person name="Culley D."/>
            <person name="Crous P.W."/>
            <person name="Fauchery L."/>
            <person name="Girlanda M."/>
            <person name="Hayes R.D."/>
            <person name="Keri Z."/>
            <person name="LaButti K."/>
            <person name="Lipzen A."/>
            <person name="Lombard V."/>
            <person name="Magnuson J."/>
            <person name="Maillard F."/>
            <person name="Murat C."/>
            <person name="Nolan M."/>
            <person name="Ohm R.A."/>
            <person name="Pangilinan J."/>
            <person name="Pereira M.F."/>
            <person name="Perotto S."/>
            <person name="Peter M."/>
            <person name="Pfister S."/>
            <person name="Riley R."/>
            <person name="Sitrit Y."/>
            <person name="Stielow J.B."/>
            <person name="Szollosi G."/>
            <person name="Zifcakova L."/>
            <person name="Stursova M."/>
            <person name="Spatafora J.W."/>
            <person name="Tedersoo L."/>
            <person name="Vaario L.M."/>
            <person name="Yamada A."/>
            <person name="Yan M."/>
            <person name="Wang P."/>
            <person name="Xu J."/>
            <person name="Bruns T."/>
            <person name="Baldrian P."/>
            <person name="Vilgalys R."/>
            <person name="Dunand C."/>
            <person name="Henrissat B."/>
            <person name="Grigoriev I.V."/>
            <person name="Hibbett D."/>
            <person name="Nagy L.G."/>
            <person name="Martin F.M."/>
        </authorList>
    </citation>
    <scope>NUCLEOTIDE SEQUENCE</scope>
    <source>
        <strain evidence="1">Prilba</strain>
    </source>
</reference>
<sequence>MEVDDSCLLFRDRYWQVAHGRVSRGACCLSGCGGFGQCPISLCTYSVIFMGFKCMSHASKGVLTCVHIHSIGLDSDDGGAMSMLGGIL</sequence>
<proteinExistence type="predicted"/>
<organism evidence="1 2">
    <name type="scientific">Russula ochroleuca</name>
    <dbReference type="NCBI Taxonomy" id="152965"/>
    <lineage>
        <taxon>Eukaryota</taxon>
        <taxon>Fungi</taxon>
        <taxon>Dikarya</taxon>
        <taxon>Basidiomycota</taxon>
        <taxon>Agaricomycotina</taxon>
        <taxon>Agaricomycetes</taxon>
        <taxon>Russulales</taxon>
        <taxon>Russulaceae</taxon>
        <taxon>Russula</taxon>
    </lineage>
</organism>
<evidence type="ECO:0000313" key="1">
    <source>
        <dbReference type="EMBL" id="KAF8471567.1"/>
    </source>
</evidence>
<dbReference type="Proteomes" id="UP000759537">
    <property type="component" value="Unassembled WGS sequence"/>
</dbReference>
<reference evidence="1" key="1">
    <citation type="submission" date="2019-10" db="EMBL/GenBank/DDBJ databases">
        <authorList>
            <consortium name="DOE Joint Genome Institute"/>
            <person name="Kuo A."/>
            <person name="Miyauchi S."/>
            <person name="Kiss E."/>
            <person name="Drula E."/>
            <person name="Kohler A."/>
            <person name="Sanchez-Garcia M."/>
            <person name="Andreopoulos B."/>
            <person name="Barry K.W."/>
            <person name="Bonito G."/>
            <person name="Buee M."/>
            <person name="Carver A."/>
            <person name="Chen C."/>
            <person name="Cichocki N."/>
            <person name="Clum A."/>
            <person name="Culley D."/>
            <person name="Crous P.W."/>
            <person name="Fauchery L."/>
            <person name="Girlanda M."/>
            <person name="Hayes R."/>
            <person name="Keri Z."/>
            <person name="LaButti K."/>
            <person name="Lipzen A."/>
            <person name="Lombard V."/>
            <person name="Magnuson J."/>
            <person name="Maillard F."/>
            <person name="Morin E."/>
            <person name="Murat C."/>
            <person name="Nolan M."/>
            <person name="Ohm R."/>
            <person name="Pangilinan J."/>
            <person name="Pereira M."/>
            <person name="Perotto S."/>
            <person name="Peter M."/>
            <person name="Riley R."/>
            <person name="Sitrit Y."/>
            <person name="Stielow B."/>
            <person name="Szollosi G."/>
            <person name="Zifcakova L."/>
            <person name="Stursova M."/>
            <person name="Spatafora J.W."/>
            <person name="Tedersoo L."/>
            <person name="Vaario L.-M."/>
            <person name="Yamada A."/>
            <person name="Yan M."/>
            <person name="Wang P."/>
            <person name="Xu J."/>
            <person name="Bruns T."/>
            <person name="Baldrian P."/>
            <person name="Vilgalys R."/>
            <person name="Henrissat B."/>
            <person name="Grigoriev I.V."/>
            <person name="Hibbett D."/>
            <person name="Nagy L.G."/>
            <person name="Martin F.M."/>
        </authorList>
    </citation>
    <scope>NUCLEOTIDE SEQUENCE</scope>
    <source>
        <strain evidence="1">Prilba</strain>
    </source>
</reference>
<protein>
    <submittedName>
        <fullName evidence="1">Uncharacterized protein</fullName>
    </submittedName>
</protein>
<accession>A0A9P5JZP0</accession>
<name>A0A9P5JZP0_9AGAM</name>
<gene>
    <name evidence="1" type="ORF">DFH94DRAFT_195814</name>
</gene>
<comment type="caution">
    <text evidence="1">The sequence shown here is derived from an EMBL/GenBank/DDBJ whole genome shotgun (WGS) entry which is preliminary data.</text>
</comment>